<dbReference type="Gene3D" id="3.60.10.10">
    <property type="entry name" value="Endonuclease/exonuclease/phosphatase"/>
    <property type="match status" value="1"/>
</dbReference>
<sequence>MPWMSDLVTIHEICHIEQEIHASVKVTSSNSSWLFSAIYASPRLKEREILWENLKIVASKYDLPWLVVGDLNEVLTSEDKRGGAPVSSAKLRKVHSCLNHCNLIDLGFKGAKFTWSNLRYAQQLIQERIDYVPNNPPWKFLHPIAMISHLPRVRSDYRPVLILLKVNPFSFRDNPFRFQRMRLDHLHFLRVLELGWSQRNLPLSQTIETFTDQFKLWKRETFGNVFHKK</sequence>
<name>A0A6P5YNU7_DURZI</name>
<gene>
    <name evidence="2" type="primary">LOC111293263</name>
</gene>
<dbReference type="GeneID" id="111293263"/>
<dbReference type="KEGG" id="dzi:111293263"/>
<proteinExistence type="predicted"/>
<protein>
    <submittedName>
        <fullName evidence="2">Uncharacterized protein LOC111293263</fullName>
    </submittedName>
</protein>
<dbReference type="PANTHER" id="PTHR33710">
    <property type="entry name" value="BNAC02G09200D PROTEIN"/>
    <property type="match status" value="1"/>
</dbReference>
<dbReference type="RefSeq" id="XP_022741796.1">
    <property type="nucleotide sequence ID" value="XM_022886061.1"/>
</dbReference>
<accession>A0A6P5YNU7</accession>
<dbReference type="Proteomes" id="UP000515121">
    <property type="component" value="Unplaced"/>
</dbReference>
<keyword evidence="1" id="KW-1185">Reference proteome</keyword>
<dbReference type="PANTHER" id="PTHR33710:SF77">
    <property type="entry name" value="DNASE I-LIKE SUPERFAMILY PROTEIN"/>
    <property type="match status" value="1"/>
</dbReference>
<reference evidence="2" key="1">
    <citation type="submission" date="2025-08" db="UniProtKB">
        <authorList>
            <consortium name="RefSeq"/>
        </authorList>
    </citation>
    <scope>IDENTIFICATION</scope>
    <source>
        <tissue evidence="2">Fruit stalk</tissue>
    </source>
</reference>
<evidence type="ECO:0000313" key="2">
    <source>
        <dbReference type="RefSeq" id="XP_022741796.1"/>
    </source>
</evidence>
<organism evidence="1 2">
    <name type="scientific">Durio zibethinus</name>
    <name type="common">Durian</name>
    <dbReference type="NCBI Taxonomy" id="66656"/>
    <lineage>
        <taxon>Eukaryota</taxon>
        <taxon>Viridiplantae</taxon>
        <taxon>Streptophyta</taxon>
        <taxon>Embryophyta</taxon>
        <taxon>Tracheophyta</taxon>
        <taxon>Spermatophyta</taxon>
        <taxon>Magnoliopsida</taxon>
        <taxon>eudicotyledons</taxon>
        <taxon>Gunneridae</taxon>
        <taxon>Pentapetalae</taxon>
        <taxon>rosids</taxon>
        <taxon>malvids</taxon>
        <taxon>Malvales</taxon>
        <taxon>Malvaceae</taxon>
        <taxon>Helicteroideae</taxon>
        <taxon>Durio</taxon>
    </lineage>
</organism>
<dbReference type="InterPro" id="IPR036691">
    <property type="entry name" value="Endo/exonu/phosph_ase_sf"/>
</dbReference>
<evidence type="ECO:0000313" key="1">
    <source>
        <dbReference type="Proteomes" id="UP000515121"/>
    </source>
</evidence>
<dbReference type="AlphaFoldDB" id="A0A6P5YNU7"/>
<dbReference type="OrthoDB" id="1750221at2759"/>
<dbReference type="SUPFAM" id="SSF56219">
    <property type="entry name" value="DNase I-like"/>
    <property type="match status" value="1"/>
</dbReference>